<dbReference type="SUPFAM" id="SSF52799">
    <property type="entry name" value="(Phosphotyrosine protein) phosphatases II"/>
    <property type="match status" value="1"/>
</dbReference>
<dbReference type="Gene3D" id="3.90.190.10">
    <property type="entry name" value="Protein tyrosine phosphatase superfamily"/>
    <property type="match status" value="1"/>
</dbReference>
<evidence type="ECO:0000259" key="1">
    <source>
        <dbReference type="Pfam" id="PF04273"/>
    </source>
</evidence>
<keyword evidence="2" id="KW-0808">Transferase</keyword>
<evidence type="ECO:0000313" key="2">
    <source>
        <dbReference type="EMBL" id="MEJ6011726.1"/>
    </source>
</evidence>
<dbReference type="InterPro" id="IPR029021">
    <property type="entry name" value="Prot-tyrosine_phosphatase-like"/>
</dbReference>
<gene>
    <name evidence="2" type="ORF">WG900_17575</name>
</gene>
<dbReference type="InterPro" id="IPR005939">
    <property type="entry name" value="BLH_phosphatase-like"/>
</dbReference>
<proteinExistence type="predicted"/>
<protein>
    <submittedName>
        <fullName evidence="2">Sulfur transferase domain-containing protein</fullName>
    </submittedName>
</protein>
<dbReference type="EMBL" id="JBBHJY010000010">
    <property type="protein sequence ID" value="MEJ6011726.1"/>
    <property type="molecule type" value="Genomic_DNA"/>
</dbReference>
<organism evidence="2 3">
    <name type="scientific">Novosphingobium aquae</name>
    <dbReference type="NCBI Taxonomy" id="3133435"/>
    <lineage>
        <taxon>Bacteria</taxon>
        <taxon>Pseudomonadati</taxon>
        <taxon>Pseudomonadota</taxon>
        <taxon>Alphaproteobacteria</taxon>
        <taxon>Sphingomonadales</taxon>
        <taxon>Sphingomonadaceae</taxon>
        <taxon>Novosphingobium</taxon>
    </lineage>
</organism>
<keyword evidence="3" id="KW-1185">Reference proteome</keyword>
<feature type="domain" description="Beta-lactamase hydrolase-like protein phosphatase-like" evidence="1">
    <location>
        <begin position="20"/>
        <end position="112"/>
    </location>
</feature>
<comment type="caution">
    <text evidence="2">The sequence shown here is derived from an EMBL/GenBank/DDBJ whole genome shotgun (WGS) entry which is preliminary data.</text>
</comment>
<dbReference type="RefSeq" id="WP_339969234.1">
    <property type="nucleotide sequence ID" value="NZ_JBBHJY010000010.1"/>
</dbReference>
<dbReference type="GO" id="GO:0016740">
    <property type="term" value="F:transferase activity"/>
    <property type="evidence" value="ECO:0007669"/>
    <property type="project" value="UniProtKB-KW"/>
</dbReference>
<name>A0ABU8SCN4_9SPHN</name>
<dbReference type="Proteomes" id="UP001379235">
    <property type="component" value="Unassembled WGS sequence"/>
</dbReference>
<reference evidence="2 3" key="1">
    <citation type="submission" date="2024-03" db="EMBL/GenBank/DDBJ databases">
        <authorList>
            <person name="Jo J.-H."/>
        </authorList>
    </citation>
    <scope>NUCLEOTIDE SEQUENCE [LARGE SCALE GENOMIC DNA]</scope>
    <source>
        <strain evidence="2 3">AS3R-12</strain>
    </source>
</reference>
<evidence type="ECO:0000313" key="3">
    <source>
        <dbReference type="Proteomes" id="UP001379235"/>
    </source>
</evidence>
<sequence length="159" mass="17686">MQDGANDPGDPVHIACWQRLSEEVTTSGHLEPADFDALAALGVRHVVNLAMGDHPQVLPDAAERFAARGMGYSHIPVPFDAPEDVHFAAFREAVEAAPRPLHVHCIMNWRVSAMFYRWHRDVLGMDEGKARAMMKRQWEPETNDYPGAAAWARFIEAGG</sequence>
<accession>A0ABU8SCN4</accession>
<dbReference type="Pfam" id="PF04273">
    <property type="entry name" value="BLH_phosphatase"/>
    <property type="match status" value="1"/>
</dbReference>